<dbReference type="InterPro" id="IPR010093">
    <property type="entry name" value="SinI_DNA-bd"/>
</dbReference>
<keyword evidence="3" id="KW-1185">Reference proteome</keyword>
<evidence type="ECO:0000313" key="3">
    <source>
        <dbReference type="Proteomes" id="UP000321118"/>
    </source>
</evidence>
<accession>A0A510V276</accession>
<sequence>MNDDLNDTTWVRRLDSAAYLDVSPRTLDRLVDAGKLTAYRIGSRVVRFRRSDLDALLEPVSVRHVGTRARG</sequence>
<dbReference type="Proteomes" id="UP000321118">
    <property type="component" value="Unassembled WGS sequence"/>
</dbReference>
<dbReference type="NCBIfam" id="TIGR01764">
    <property type="entry name" value="excise"/>
    <property type="match status" value="1"/>
</dbReference>
<dbReference type="OrthoDB" id="3789406at2"/>
<gene>
    <name evidence="2" type="ORF">CXY01_15220</name>
</gene>
<comment type="caution">
    <text evidence="2">The sequence shown here is derived from an EMBL/GenBank/DDBJ whole genome shotgun (WGS) entry which is preliminary data.</text>
</comment>
<dbReference type="GO" id="GO:0003677">
    <property type="term" value="F:DNA binding"/>
    <property type="evidence" value="ECO:0007669"/>
    <property type="project" value="InterPro"/>
</dbReference>
<organism evidence="2 3">
    <name type="scientific">Cellulomonas xylanilytica</name>
    <dbReference type="NCBI Taxonomy" id="233583"/>
    <lineage>
        <taxon>Bacteria</taxon>
        <taxon>Bacillati</taxon>
        <taxon>Actinomycetota</taxon>
        <taxon>Actinomycetes</taxon>
        <taxon>Micrococcales</taxon>
        <taxon>Cellulomonadaceae</taxon>
        <taxon>Cellulomonas</taxon>
    </lineage>
</organism>
<reference evidence="2 3" key="1">
    <citation type="submission" date="2019-07" db="EMBL/GenBank/DDBJ databases">
        <title>Whole genome shotgun sequence of Cellulomonas xylanilytica NBRC 101102.</title>
        <authorList>
            <person name="Hosoyama A."/>
            <person name="Uohara A."/>
            <person name="Ohji S."/>
            <person name="Ichikawa N."/>
        </authorList>
    </citation>
    <scope>NUCLEOTIDE SEQUENCE [LARGE SCALE GENOMIC DNA]</scope>
    <source>
        <strain evidence="2 3">NBRC 101102</strain>
    </source>
</reference>
<dbReference type="RefSeq" id="WP_146926715.1">
    <property type="nucleotide sequence ID" value="NZ_BJUB01000004.1"/>
</dbReference>
<dbReference type="InterPro" id="IPR009061">
    <property type="entry name" value="DNA-bd_dom_put_sf"/>
</dbReference>
<evidence type="ECO:0000259" key="1">
    <source>
        <dbReference type="Pfam" id="PF12728"/>
    </source>
</evidence>
<dbReference type="EMBL" id="BJUB01000004">
    <property type="protein sequence ID" value="GEK21002.1"/>
    <property type="molecule type" value="Genomic_DNA"/>
</dbReference>
<name>A0A510V276_9CELL</name>
<dbReference type="InterPro" id="IPR041657">
    <property type="entry name" value="HTH_17"/>
</dbReference>
<dbReference type="SUPFAM" id="SSF46955">
    <property type="entry name" value="Putative DNA-binding domain"/>
    <property type="match status" value="1"/>
</dbReference>
<protein>
    <recommendedName>
        <fullName evidence="1">Helix-turn-helix domain-containing protein</fullName>
    </recommendedName>
</protein>
<dbReference type="Pfam" id="PF12728">
    <property type="entry name" value="HTH_17"/>
    <property type="match status" value="1"/>
</dbReference>
<feature type="domain" description="Helix-turn-helix" evidence="1">
    <location>
        <begin position="17"/>
        <end position="58"/>
    </location>
</feature>
<proteinExistence type="predicted"/>
<dbReference type="AlphaFoldDB" id="A0A510V276"/>
<evidence type="ECO:0000313" key="2">
    <source>
        <dbReference type="EMBL" id="GEK21002.1"/>
    </source>
</evidence>